<dbReference type="AlphaFoldDB" id="A0A1Y1CLZ5"/>
<protein>
    <submittedName>
        <fullName evidence="1">Uncharacterized protein</fullName>
    </submittedName>
</protein>
<evidence type="ECO:0000313" key="2">
    <source>
        <dbReference type="Proteomes" id="UP000218267"/>
    </source>
</evidence>
<evidence type="ECO:0000313" key="1">
    <source>
        <dbReference type="EMBL" id="BAX80281.1"/>
    </source>
</evidence>
<dbReference type="EMBL" id="AP018042">
    <property type="protein sequence ID" value="BAX80281.1"/>
    <property type="molecule type" value="Genomic_DNA"/>
</dbReference>
<reference evidence="2" key="2">
    <citation type="journal article" date="2020" name="Antonie Van Leeuwenhoek">
        <title>Labilibaculum antarcticum sp. nov., a novel facultative anaerobic, psychrotorelant bacterium isolated from marine sediment of Antarctica.</title>
        <authorList>
            <person name="Watanabe M."/>
            <person name="Kojima H."/>
            <person name="Fukui M."/>
        </authorList>
    </citation>
    <scope>NUCLEOTIDE SEQUENCE [LARGE SCALE GENOMIC DNA]</scope>
    <source>
        <strain evidence="2">SPP2</strain>
    </source>
</reference>
<reference evidence="1 2" key="1">
    <citation type="journal article" date="2018" name="Mar. Genomics">
        <title>Complete genome sequence of Marinifilaceae bacterium strain SPP2, isolated from the Antarctic marine sediment.</title>
        <authorList>
            <person name="Watanabe M."/>
            <person name="Kojima H."/>
            <person name="Fukui M."/>
        </authorList>
    </citation>
    <scope>NUCLEOTIDE SEQUENCE [LARGE SCALE GENOMIC DNA]</scope>
    <source>
        <strain evidence="1 2">SPP2</strain>
    </source>
</reference>
<dbReference type="RefSeq" id="WP_096429144.1">
    <property type="nucleotide sequence ID" value="NZ_AP018042.1"/>
</dbReference>
<dbReference type="KEGG" id="mbas:ALGA_1922"/>
<proteinExistence type="predicted"/>
<organism evidence="1 2">
    <name type="scientific">Labilibaculum antarcticum</name>
    <dbReference type="NCBI Taxonomy" id="1717717"/>
    <lineage>
        <taxon>Bacteria</taxon>
        <taxon>Pseudomonadati</taxon>
        <taxon>Bacteroidota</taxon>
        <taxon>Bacteroidia</taxon>
        <taxon>Marinilabiliales</taxon>
        <taxon>Marinifilaceae</taxon>
        <taxon>Labilibaculum</taxon>
    </lineage>
</organism>
<keyword evidence="2" id="KW-1185">Reference proteome</keyword>
<gene>
    <name evidence="1" type="ORF">ALGA_1922</name>
</gene>
<dbReference type="OrthoDB" id="1119203at2"/>
<name>A0A1Y1CLZ5_9BACT</name>
<dbReference type="Proteomes" id="UP000218267">
    <property type="component" value="Chromosome"/>
</dbReference>
<sequence>MKTTIKTILIIFYLTALPAILFAQCNEYTKNECIPQLTPYTFNGQINNAVLSEGETAELQLTFYKDQEYRILVEGENNLGKIQFQLFDTDYNLLYDNSEEDHTNLWDFMVENTDDFIIRIVIPEDQQKNKVESGCVSILIGFRAFGSRTIFN</sequence>
<accession>A0A1Y1CLZ5</accession>